<dbReference type="Proteomes" id="UP001162164">
    <property type="component" value="Unassembled WGS sequence"/>
</dbReference>
<keyword evidence="2" id="KW-1185">Reference proteome</keyword>
<dbReference type="InterPro" id="IPR038602">
    <property type="entry name" value="Mite_allergen_7_sf"/>
</dbReference>
<accession>A0ABQ9IQG9</accession>
<dbReference type="Gene3D" id="3.15.10.50">
    <property type="match status" value="1"/>
</dbReference>
<evidence type="ECO:0000313" key="1">
    <source>
        <dbReference type="EMBL" id="KAJ8952619.1"/>
    </source>
</evidence>
<name>A0ABQ9IQG9_9CUCU</name>
<evidence type="ECO:0000313" key="2">
    <source>
        <dbReference type="Proteomes" id="UP001162164"/>
    </source>
</evidence>
<organism evidence="1 2">
    <name type="scientific">Molorchus minor</name>
    <dbReference type="NCBI Taxonomy" id="1323400"/>
    <lineage>
        <taxon>Eukaryota</taxon>
        <taxon>Metazoa</taxon>
        <taxon>Ecdysozoa</taxon>
        <taxon>Arthropoda</taxon>
        <taxon>Hexapoda</taxon>
        <taxon>Insecta</taxon>
        <taxon>Pterygota</taxon>
        <taxon>Neoptera</taxon>
        <taxon>Endopterygota</taxon>
        <taxon>Coleoptera</taxon>
        <taxon>Polyphaga</taxon>
        <taxon>Cucujiformia</taxon>
        <taxon>Chrysomeloidea</taxon>
        <taxon>Cerambycidae</taxon>
        <taxon>Lamiinae</taxon>
        <taxon>Monochamini</taxon>
        <taxon>Molorchus</taxon>
    </lineage>
</organism>
<gene>
    <name evidence="1" type="ORF">NQ317_000956</name>
</gene>
<reference evidence="1" key="1">
    <citation type="journal article" date="2023" name="Insect Mol. Biol.">
        <title>Genome sequencing provides insights into the evolution of gene families encoding plant cell wall-degrading enzymes in longhorned beetles.</title>
        <authorList>
            <person name="Shin N.R."/>
            <person name="Okamura Y."/>
            <person name="Kirsch R."/>
            <person name="Pauchet Y."/>
        </authorList>
    </citation>
    <scope>NUCLEOTIDE SEQUENCE</scope>
    <source>
        <strain evidence="1">MMC_N1</strain>
    </source>
</reference>
<dbReference type="EMBL" id="JAPWTJ010003720">
    <property type="protein sequence ID" value="KAJ8952619.1"/>
    <property type="molecule type" value="Genomic_DNA"/>
</dbReference>
<sequence length="97" mass="10798">MSAVIHFSASEVAILNDYIDQLFANLKEGLAEHDVNNVTLPNLSLRLDNNGQLNLTNGVLRDITSLTRDGDVEVTYSNDNNILVLILPIRFDDIKCK</sequence>
<proteinExistence type="predicted"/>
<comment type="caution">
    <text evidence="1">The sequence shown here is derived from an EMBL/GenBank/DDBJ whole genome shotgun (WGS) entry which is preliminary data.</text>
</comment>
<protein>
    <submittedName>
        <fullName evidence="1">Uncharacterized protein</fullName>
    </submittedName>
</protein>